<comment type="catalytic activity">
    <reaction evidence="9">
        <text>N-acetyl-D-glucosamine + ATP = N-acetyl-D-glucosamine 6-phosphate + ADP + H(+)</text>
        <dbReference type="Rhea" id="RHEA:17417"/>
        <dbReference type="ChEBI" id="CHEBI:15378"/>
        <dbReference type="ChEBI" id="CHEBI:30616"/>
        <dbReference type="ChEBI" id="CHEBI:57513"/>
        <dbReference type="ChEBI" id="CHEBI:456216"/>
        <dbReference type="ChEBI" id="CHEBI:506227"/>
        <dbReference type="EC" id="2.7.1.59"/>
    </reaction>
</comment>
<evidence type="ECO:0000256" key="7">
    <source>
        <dbReference type="ARBA" id="ARBA00022840"/>
    </source>
</evidence>
<dbReference type="InterPro" id="IPR049874">
    <property type="entry name" value="ROK_cs"/>
</dbReference>
<keyword evidence="3" id="KW-0479">Metal-binding</keyword>
<dbReference type="Proteomes" id="UP000192652">
    <property type="component" value="Unassembled WGS sequence"/>
</dbReference>
<dbReference type="EMBL" id="MSPX01000011">
    <property type="protein sequence ID" value="OQP85788.1"/>
    <property type="molecule type" value="Genomic_DNA"/>
</dbReference>
<evidence type="ECO:0000256" key="1">
    <source>
        <dbReference type="ARBA" id="ARBA00012122"/>
    </source>
</evidence>
<dbReference type="CDD" id="cd24057">
    <property type="entry name" value="ASKHA_NBD_ROK_NAGK"/>
    <property type="match status" value="1"/>
</dbReference>
<evidence type="ECO:0000256" key="4">
    <source>
        <dbReference type="ARBA" id="ARBA00022741"/>
    </source>
</evidence>
<dbReference type="EC" id="2.7.1.59" evidence="1"/>
<evidence type="ECO:0000256" key="8">
    <source>
        <dbReference type="ARBA" id="ARBA00023277"/>
    </source>
</evidence>
<protein>
    <recommendedName>
        <fullName evidence="1">N-acetylglucosamine kinase</fullName>
        <ecNumber evidence="1">2.7.1.59</ecNumber>
    </recommendedName>
</protein>
<dbReference type="RefSeq" id="WP_081176556.1">
    <property type="nucleotide sequence ID" value="NZ_MSPX01000011.1"/>
</dbReference>
<dbReference type="SUPFAM" id="SSF53067">
    <property type="entry name" value="Actin-like ATPase domain"/>
    <property type="match status" value="1"/>
</dbReference>
<gene>
    <name evidence="10" type="ORF">BTR14_13465</name>
</gene>
<organism evidence="10 11">
    <name type="scientific">Xaviernesmea rhizosphaerae</name>
    <dbReference type="NCBI Taxonomy" id="1672749"/>
    <lineage>
        <taxon>Bacteria</taxon>
        <taxon>Pseudomonadati</taxon>
        <taxon>Pseudomonadota</taxon>
        <taxon>Alphaproteobacteria</taxon>
        <taxon>Hyphomicrobiales</taxon>
        <taxon>Rhizobiaceae</taxon>
        <taxon>Rhizobium/Agrobacterium group</taxon>
        <taxon>Xaviernesmea</taxon>
    </lineage>
</organism>
<dbReference type="InterPro" id="IPR043129">
    <property type="entry name" value="ATPase_NBD"/>
</dbReference>
<dbReference type="PANTHER" id="PTHR18964:SF162">
    <property type="entry name" value="N-ACETYL-D-GLUCOSAMINE KINASE"/>
    <property type="match status" value="1"/>
</dbReference>
<comment type="caution">
    <text evidence="10">The sequence shown here is derived from an EMBL/GenBank/DDBJ whole genome shotgun (WGS) entry which is preliminary data.</text>
</comment>
<name>A0ABX3PCS6_9HYPH</name>
<reference evidence="10 11" key="1">
    <citation type="journal article" date="2017" name="Antonie Van Leeuwenhoek">
        <title>Rhizobium rhizosphaerae sp. nov., a novel species isolated from rice rhizosphere.</title>
        <authorList>
            <person name="Zhao J.J."/>
            <person name="Zhang J."/>
            <person name="Zhang R.J."/>
            <person name="Zhang C.W."/>
            <person name="Yin H.Q."/>
            <person name="Zhang X.X."/>
        </authorList>
    </citation>
    <scope>NUCLEOTIDE SEQUENCE [LARGE SCALE GENOMIC DNA]</scope>
    <source>
        <strain evidence="10 11">RD15</strain>
    </source>
</reference>
<dbReference type="PANTHER" id="PTHR18964">
    <property type="entry name" value="ROK (REPRESSOR, ORF, KINASE) FAMILY"/>
    <property type="match status" value="1"/>
</dbReference>
<dbReference type="Pfam" id="PF00480">
    <property type="entry name" value="ROK"/>
    <property type="match status" value="1"/>
</dbReference>
<dbReference type="Gene3D" id="3.30.420.40">
    <property type="match status" value="2"/>
</dbReference>
<sequence>MIACFDIGGSAIKAAYAAAPDRLTIGARVPTPLDSFDGFADAIAGLCRAHPGATTAISISIAGVVDPRNGRLTCANIPCINGRTIAADLSGRLGLPVFIANDADCFALAEALLGAGAGHDNVFGVILGTGVGGALVIDGRIVTGAGGFAGEWGHGQALATEVGEPPRRIGHFACGCGQKGCVDTLGGARGLERLHGALGGAPADSHAILAAWRAGDGEAARTIDAYLELVAPPLALTLNITGASIVPVGGGLANAWDLMEALDRAVRARVLRQVDHPLLVRAALSTEPGLTGAALLGFQELAARAAALPGAQA</sequence>
<keyword evidence="5 10" id="KW-0418">Kinase</keyword>
<accession>A0ABX3PCS6</accession>
<evidence type="ECO:0000256" key="2">
    <source>
        <dbReference type="ARBA" id="ARBA00022679"/>
    </source>
</evidence>
<evidence type="ECO:0000313" key="10">
    <source>
        <dbReference type="EMBL" id="OQP85788.1"/>
    </source>
</evidence>
<evidence type="ECO:0000256" key="3">
    <source>
        <dbReference type="ARBA" id="ARBA00022723"/>
    </source>
</evidence>
<proteinExistence type="predicted"/>
<evidence type="ECO:0000313" key="11">
    <source>
        <dbReference type="Proteomes" id="UP000192652"/>
    </source>
</evidence>
<dbReference type="PROSITE" id="PS01125">
    <property type="entry name" value="ROK"/>
    <property type="match status" value="1"/>
</dbReference>
<keyword evidence="8" id="KW-0119">Carbohydrate metabolism</keyword>
<evidence type="ECO:0000256" key="9">
    <source>
        <dbReference type="ARBA" id="ARBA00049065"/>
    </source>
</evidence>
<keyword evidence="4" id="KW-0547">Nucleotide-binding</keyword>
<keyword evidence="11" id="KW-1185">Reference proteome</keyword>
<evidence type="ECO:0000256" key="5">
    <source>
        <dbReference type="ARBA" id="ARBA00022777"/>
    </source>
</evidence>
<dbReference type="GO" id="GO:0016301">
    <property type="term" value="F:kinase activity"/>
    <property type="evidence" value="ECO:0007669"/>
    <property type="project" value="UniProtKB-KW"/>
</dbReference>
<evidence type="ECO:0000256" key="6">
    <source>
        <dbReference type="ARBA" id="ARBA00022833"/>
    </source>
</evidence>
<dbReference type="InterPro" id="IPR000600">
    <property type="entry name" value="ROK"/>
</dbReference>
<keyword evidence="7" id="KW-0067">ATP-binding</keyword>
<keyword evidence="6" id="KW-0862">Zinc</keyword>
<keyword evidence="2" id="KW-0808">Transferase</keyword>